<comment type="caution">
    <text evidence="6">The sequence shown here is derived from an EMBL/GenBank/DDBJ whole genome shotgun (WGS) entry which is preliminary data.</text>
</comment>
<dbReference type="EMBL" id="JARBWL010000002">
    <property type="protein sequence ID" value="MDI2595413.1"/>
    <property type="molecule type" value="Genomic_DNA"/>
</dbReference>
<dbReference type="InterPro" id="IPR008638">
    <property type="entry name" value="FhaB/CdiA-like_TPS"/>
</dbReference>
<evidence type="ECO:0000256" key="4">
    <source>
        <dbReference type="SAM" id="MobiDB-lite"/>
    </source>
</evidence>
<dbReference type="SMART" id="SM00912">
    <property type="entry name" value="Haemagg_act"/>
    <property type="match status" value="1"/>
</dbReference>
<evidence type="ECO:0000256" key="2">
    <source>
        <dbReference type="ARBA" id="ARBA00022525"/>
    </source>
</evidence>
<dbReference type="Proteomes" id="UP001159100">
    <property type="component" value="Unassembled WGS sequence"/>
</dbReference>
<keyword evidence="3" id="KW-0732">Signal</keyword>
<dbReference type="InterPro" id="IPR012334">
    <property type="entry name" value="Pectin_lyas_fold"/>
</dbReference>
<feature type="compositionally biased region" description="Basic and acidic residues" evidence="4">
    <location>
        <begin position="4161"/>
        <end position="4177"/>
    </location>
</feature>
<reference evidence="6 7" key="1">
    <citation type="submission" date="2023-02" db="EMBL/GenBank/DDBJ databases">
        <title>Pseudomonas chrutzelriedensis sp. nov., a potently antifungal strain isolated from moss.</title>
        <authorList>
            <person name="Schnyder A."/>
            <person name="Kalawong R."/>
            <person name="Eberl L."/>
            <person name="Agnoli K."/>
        </authorList>
    </citation>
    <scope>NUCLEOTIDE SEQUENCE [LARGE SCALE GENOMIC DNA]</scope>
    <source>
        <strain evidence="6 7">681</strain>
    </source>
</reference>
<keyword evidence="7" id="KW-1185">Reference proteome</keyword>
<accession>A0ABT6QWX4</accession>
<dbReference type="PANTHER" id="PTHR12338:SF8">
    <property type="entry name" value="HEME_HEMOPEXIN-BINDING PROTEIN"/>
    <property type="match status" value="1"/>
</dbReference>
<protein>
    <submittedName>
        <fullName evidence="6">Filamentous hemagglutinin family protein</fullName>
    </submittedName>
</protein>
<dbReference type="Pfam" id="PF05860">
    <property type="entry name" value="TPS"/>
    <property type="match status" value="1"/>
</dbReference>
<dbReference type="InterPro" id="IPR050909">
    <property type="entry name" value="Bact_Autotransporter_VF"/>
</dbReference>
<keyword evidence="2" id="KW-0964">Secreted</keyword>
<evidence type="ECO:0000256" key="1">
    <source>
        <dbReference type="ARBA" id="ARBA00004613"/>
    </source>
</evidence>
<evidence type="ECO:0000259" key="5">
    <source>
        <dbReference type="SMART" id="SM00912"/>
    </source>
</evidence>
<proteinExistence type="predicted"/>
<name>A0ABT6QWX4_9PSED</name>
<evidence type="ECO:0000313" key="7">
    <source>
        <dbReference type="Proteomes" id="UP001159100"/>
    </source>
</evidence>
<evidence type="ECO:0000256" key="3">
    <source>
        <dbReference type="ARBA" id="ARBA00022729"/>
    </source>
</evidence>
<evidence type="ECO:0000313" key="6">
    <source>
        <dbReference type="EMBL" id="MDI2595413.1"/>
    </source>
</evidence>
<dbReference type="Pfam" id="PF12545">
    <property type="entry name" value="DUF3739"/>
    <property type="match status" value="1"/>
</dbReference>
<feature type="region of interest" description="Disordered" evidence="4">
    <location>
        <begin position="4131"/>
        <end position="4177"/>
    </location>
</feature>
<dbReference type="InterPro" id="IPR011050">
    <property type="entry name" value="Pectin_lyase_fold/virulence"/>
</dbReference>
<gene>
    <name evidence="6" type="ORF">POF45_28915</name>
</gene>
<dbReference type="InterPro" id="IPR021026">
    <property type="entry name" value="Filamn_hemagglutn_DUF3739"/>
</dbReference>
<sequence length="4177" mass="429348">MLVRQARRHTQAPCVPRAAARSADQSLWLLKPLAQAVALCLVAGSAQAQTAFSSGWFAAKGAAQQAAAARPGAAGGLPGMTPPLAQQQKASQQLQRSLQTLNNTVAAIAAQQAAQAAGRAAALNTVQFVPDGLGEGGLKVDTGLTQGWQNAKGPQQTQAEGKTTVRIEQTADKAILNWETFNVGRSTRVEFAQQSNWAVLNRVNDPGARPSQIQGQLHGDGTVMLINRNGIVFSGTSQVNVRNLVAAAANITDIQFRDRGLYFDSSASQPTFTEAAGKVLVERGAQIETRKPAVSTDAGGYALLLGSEVENAGAISTAKGQTVLGAGDSFYIRKGSGTEGNGFSTTFGSEVTPGFKAGSGAGKVSNSGLIQAATGDITLTGHEVVQNGVLLASTSVATRGTVHLLNPTSDNTGSVTLAQGSVTAVMLDNSELTALDSQHNAALIGVTANNRIRSDQSRIDVASGGTVEFQNGSITLATGGQVAVAAGRRSLVRDGALIDVSGAIGVKVAMESNSIKINVQGNEQRDASINREGGALNSHDVWVDVRELVFVPAGTNGYANDRWYTAGGLLEVGGYLGTQGHRIGEWMAQGGTVSFSGHDVVSEKGSLINLSGGTLDVQSGTVRQSWLRGADGRLYEVSKAPGDMLYSGFYRGYEDSSKRWGQTRYFDNPLIGPTSRQESGYTVGRDAGQLVIATGNALLDGQLLGEVFQGERQNQAPRAGLDGYAQAQTALARRAQLIVGRYDPAYVAASGGLLYGLNPLLDHVQIGGERPVERADQGLSVAVSDSRQGKLFLDTEQLNGFRLGALKVAAKDRIEVNQVLTVDTGGDITLYGPDVQVNANLIARGGSLQLGNVLNQLSFDKRDDTQIKAPPGNATQVNVAQGVQLDSRGLWSNLRTNPDDGAGLAYVNGGRVSIRSSGDILLASGSAVDVSSGGALLANGKTQGGKGGDVTLESSALSAPGQSHMMLDGEVRGYGVTGGGSLVIQANNVLIGQAADTVADHTLQLAPSLFGKGFSAYNVIGLNGLDVAPDTVVDVTMPVYRFGDAAASQPSGVAPNTALQLWTPILFQQDPLKGLLTQRGGASLSLQGGATLVGLIDPAGSPLTLGQGSRISVDPGQRINLRGAGQITVDGELNAWGGTIDIRQQQFGSIDVATSPQQADPTAHERSIWIGEHAVLDVGARANTAVDALGRVYGKVGKGGSIIIGGEIDAKKATATSADAYVIVRDGARLEASGAEALLDIAGQGPTRVATDGGRIALSSYNGLFIDGVLHASAGGVGAAGGRLDIALDTPTYPSERAGSDVRVPREMIIGQGSEESPLPTDLQPGQAAPLLRYGRARLSADRLMSGGFDNLSLLSNGLLSFDGDVDLRMNQSLSLFAGALSLADASKGTARISLAAPYMRLSGIGLYNGMVNNIRPRVLNNPTPNLSAAQFSATANVLDLGNSLSFGTQGTIAQLNAPALEVSRRGFDQVSLDSRGDLRFLVPTSGNVKSELWTPGDLNLGAAQIYPASGVQAEVRVGYQGAQPGPEHTLRISSHGPAPRALPYSVFGSLSLAASRIEQGGVIRAPLGLITLGDNLITKTAELHVLPGSVTSVSGAGLVMPYGGTTDGIDYRYNGSSVVLQGISGDSAGVTMTSQYIDVQNGALIDLSGGGDLRGAGFISGRGGSTDARFNPLVRNASDGTFSLPGLASNPVYAIVPGNQSSYAPMLAEAGAVDPRIGQQITIGAGVPGLAAGTYTLLPSTFALLPGAFRVEVNGQAAPAAMSGALAMRNGSWSSSGQLSIANTGVRDSLASQLVLTSADVLRRYSQYNETSFSQFVQSDAARRGLPRALAPMDAKSLNLFLTDGGRHDIALDFNGQALFGAATGGVAGTAVVRGSVGADVEILGAGHSRTEGFKGPALYADSLNNLGAGRLAIGATPSVIYGTAGNIVDFKGNTSSITLREGAMLAAPEVLLRTDSAAGAITIEAGAGINTLGRGDVPYDSTAGFVYQPGAASLLVVSNGWSNVLAPAPGNGLQGAGSIRIGSCSTAECSNSALLYSSGSITAATDNQFELGESVGFGTRHLALAVGSVNAGSGEALAAAGNRVPAGLTLNQNVLDRLLQGDTRFGAPALETLALTTRDSFNFLGSVILDTLDPQTGRSKLQNLVLATPAIYGLGDANDVATIRTGNLIWNGATQDPGAVISGGAGTGHGTLEIQAQRIELGYGPNPQPSGLDQNNRLALGFANVNLTAGERITANHKGSLSVYERQGAYDPLNGYAYSGGNLNLRTPLLSGEAASVNRLKAGNDLTLSSLNGAAVPAVADALGAELTLEARNVLLDSRIALGSGKLVVKSEGDLTLAKGAWLDMAGRTLPFNDVQKYSWGGDVTLYSHNGNIRQAVGSRIDLSARNNQAGNLSAVALAADAGGVDLQGEILGASSGDYDAGGTWVPYKAGGIDIRARQLGASGALSEAFAALNQRLNAGQVFGSRSFQLKQGNLLIGEGLKAGEVNVSVDNGSLTVAGLIDASGERVGSIRLSAKDGLTLAGHSVLDAHSRVLRVDSYGKIIDAPNRAVVELNSGDGVLTMASGARIDLRHGTDALTGALPGQHDGRPRGTLELNAPRLGVGDIAIDASGALNIQGARSIGLNATRRYIDAEDGTDPAASGRPYQVIDQAYLDRIHGDSTTFINAALANSDLLQRKLAGLNNATYADAFHLRPGVEIASKSTDGDLVVQGDLDLSGYRYASLNPHTQQTAVYGSGEAGNLVIRAGGNLDIHGSLNDGFAPPPETVDDAGWKLLPGVQPFGGDLIVPGAGVTLAEGTQFPAGTTLNYDVPIQGSTLASGTLLPAEGILAGPYTFNAGTVLAAAVHDAAGNLLYAAGTLLSDSLTLPAGSRLGAGTRLNTATALQAMLWPKGVPLPGTVEADVPGVKGVRLNGALALLRGSLIPSMTDVVLADGTAFIELRPLGGTQQGRNWAVASMLPSGSASWSMRVVAGSDLEAADSRAVKPVTREGNLRLADSHYGLKVTEKKLQTVWADGNPLGYPAGEAVSDDDLFYCDIFPGACIAPARFLWAEGNIIGMPPGTPIIDDDLFWCDIDPGSCTPNKGGISVAVHSQMFSVLRTGTGDLDLMAAGNLSMDSPFGVYTAGTQSGDVDPRYNQPRGRLSDDGSVLGRAGVDYEKWVNGGTESLYQAWYPQRGGNLAIHAGGSVSGDVLGRRALVNGAEIREQVPSVAVGNWLWRQGTGNDDIPTAWWINFGSYAAQPLPDQNADSGPYLVGFTGFGTLGGGNISLRAGGDGGMLKALGGGVNNLYPRSQGLIVAVGSTGRVGSDANLQLTGGGDMDIRIGGTLNPSLQARAGQSATGTPQHDLQGALINLRGAAQLTSSAVGGINLQYGAFSIFQDPRETRAYDPFNSTMGSASGGLVLIPGDSGMRLNSRGDLVLGGASDPGRVRLQNSTPFTTADGVEHPGGGLSGFTLWTDHTAIDLFSAGGNLTPSTQMAEIDVGQSPVSGRNTSPTDGRFVFPSILRAVAAQGSIYAGPSAAYGAVGGLFPAQGYSLLLAPSNAGQLELLAGDSIYAGGYAINQSGASALAIATPFAPAFNGYGNALSSTPILTNRGSEGVAADKNLRYPLFAFGADSYSGLGGVQAPARFYALTGDLIGIRSGETLHFSDSGRTWYEGAGPVWMLAGRDIVAAGTDLGKPTAVPLEMGNGRDSITSTGNLFIHDDPRAVSRISAGRDILYSSFDIAGPGTLEIDAGRNILMEDRASITSIGPVLAGDHRPGASLVLQAGAGTQGPDYGTFIARYLDPQHLASPGMTLGEQPGKVVKTYGEDLQAWLTLGYGFSGNEEQARAFFTTLSTAEQAVFARQVYFAELRAGGLEYNDASGPRQGSYLRGRNAIAALFPTHDVAGHALRYDGDITLYGGAGIKTLFGGDIQMLTPGGGQVFGIEGAAPPSTAGIITQGAGNIALYSQGSILLGQSRIMTTFGGSILGWSSQGDINAGRGSKTTVVYTPPKRVYDTWGNVTLSPSVPSTGAGIATLNPIAEVAPGNIDLIAPLGTIDAGEAGIRVSGNVNIAALTVVNAANIQTQGKSSGVPMTASVNTGAITSASSAATSATQAAEDVSRQQQAAARQNQASVFTVQVLSFGSEQLAPSRDGASRAPAPGYNPNSPVQVLGAGTLDEQTRQQLTEEERGQLTL</sequence>
<dbReference type="Gene3D" id="2.160.20.10">
    <property type="entry name" value="Single-stranded right-handed beta-helix, Pectin lyase-like"/>
    <property type="match status" value="2"/>
</dbReference>
<feature type="domain" description="Filamentous haemagglutinin FhaB/tRNA nuclease CdiA-like TPS" evidence="5">
    <location>
        <begin position="141"/>
        <end position="255"/>
    </location>
</feature>
<dbReference type="PANTHER" id="PTHR12338">
    <property type="entry name" value="AUTOTRANSPORTER"/>
    <property type="match status" value="1"/>
</dbReference>
<comment type="subcellular location">
    <subcellularLocation>
        <location evidence="1">Secreted</location>
    </subcellularLocation>
</comment>
<feature type="region of interest" description="Disordered" evidence="4">
    <location>
        <begin position="70"/>
        <end position="89"/>
    </location>
</feature>
<dbReference type="RefSeq" id="WP_282317346.1">
    <property type="nucleotide sequence ID" value="NZ_JARBWL010000002.1"/>
</dbReference>
<dbReference type="NCBIfam" id="TIGR01901">
    <property type="entry name" value="adhes_NPXG"/>
    <property type="match status" value="1"/>
</dbReference>
<dbReference type="SUPFAM" id="SSF51126">
    <property type="entry name" value="Pectin lyase-like"/>
    <property type="match status" value="1"/>
</dbReference>
<organism evidence="6 7">
    <name type="scientific">Pseudomonas fungipugnans</name>
    <dbReference type="NCBI Taxonomy" id="3024217"/>
    <lineage>
        <taxon>Bacteria</taxon>
        <taxon>Pseudomonadati</taxon>
        <taxon>Pseudomonadota</taxon>
        <taxon>Gammaproteobacteria</taxon>
        <taxon>Pseudomonadales</taxon>
        <taxon>Pseudomonadaceae</taxon>
        <taxon>Pseudomonas</taxon>
    </lineage>
</organism>